<evidence type="ECO:0000256" key="5">
    <source>
        <dbReference type="ARBA" id="ARBA00023136"/>
    </source>
</evidence>
<keyword evidence="5 6" id="KW-0472">Membrane</keyword>
<comment type="subcellular location">
    <subcellularLocation>
        <location evidence="1">Cell membrane</location>
        <topology evidence="1">Multi-pass membrane protein</topology>
    </subcellularLocation>
</comment>
<feature type="transmembrane region" description="Helical" evidence="6">
    <location>
        <begin position="294"/>
        <end position="320"/>
    </location>
</feature>
<evidence type="ECO:0000256" key="3">
    <source>
        <dbReference type="ARBA" id="ARBA00022692"/>
    </source>
</evidence>
<accession>A0ABV3QYZ8</accession>
<dbReference type="Pfam" id="PF03706">
    <property type="entry name" value="LPG_synthase_TM"/>
    <property type="match status" value="1"/>
</dbReference>
<gene>
    <name evidence="7" type="ORF">ABUE31_09965</name>
</gene>
<keyword evidence="4 6" id="KW-1133">Transmembrane helix</keyword>
<dbReference type="PANTHER" id="PTHR39087:SF2">
    <property type="entry name" value="UPF0104 MEMBRANE PROTEIN MJ1595"/>
    <property type="match status" value="1"/>
</dbReference>
<dbReference type="PANTHER" id="PTHR39087">
    <property type="entry name" value="UPF0104 MEMBRANE PROTEIN MJ1595"/>
    <property type="match status" value="1"/>
</dbReference>
<evidence type="ECO:0000313" key="8">
    <source>
        <dbReference type="Proteomes" id="UP001556196"/>
    </source>
</evidence>
<evidence type="ECO:0000256" key="4">
    <source>
        <dbReference type="ARBA" id="ARBA00022989"/>
    </source>
</evidence>
<dbReference type="EMBL" id="JBFOCI010000002">
    <property type="protein sequence ID" value="MEW9806309.1"/>
    <property type="molecule type" value="Genomic_DNA"/>
</dbReference>
<feature type="transmembrane region" description="Helical" evidence="6">
    <location>
        <begin position="16"/>
        <end position="35"/>
    </location>
</feature>
<proteinExistence type="predicted"/>
<dbReference type="Proteomes" id="UP001556196">
    <property type="component" value="Unassembled WGS sequence"/>
</dbReference>
<dbReference type="RefSeq" id="WP_367723382.1">
    <property type="nucleotide sequence ID" value="NZ_JBFOCI010000002.1"/>
</dbReference>
<sequence length="331" mass="34878">MAKDTEMLSWAARNRTTLLASVMVLAYTAFVQWAWGWSSILAAWRDIGAPRLFAALALLVATYLVRAHRIADYFQKRTAGRFLRLFRVTQVHNILNIMLPFRTGETSFPLLMRSEFGVPLAHGASALLVLRLLDLHALAAAAGIGLVADAGFTLPAVLLWALFLILPLAAFPFRAAALNAARQGLPARARKYVDEIEDGIPRDLARFLRAWLLTVLNWGVKVMALAWILGLMGVGPLAACFGGALGGELSSVLPLHAPGGVGTYPAGIVAGAVAFGAEKDAASMSALAKAGINAHLVTVLSALIGTGLSLALPVLAAAVGRGEGRGGASRE</sequence>
<feature type="transmembrane region" description="Helical" evidence="6">
    <location>
        <begin position="158"/>
        <end position="181"/>
    </location>
</feature>
<evidence type="ECO:0000256" key="6">
    <source>
        <dbReference type="SAM" id="Phobius"/>
    </source>
</evidence>
<keyword evidence="2" id="KW-1003">Cell membrane</keyword>
<evidence type="ECO:0000256" key="2">
    <source>
        <dbReference type="ARBA" id="ARBA00022475"/>
    </source>
</evidence>
<evidence type="ECO:0000256" key="1">
    <source>
        <dbReference type="ARBA" id="ARBA00004651"/>
    </source>
</evidence>
<comment type="caution">
    <text evidence="7">The sequence shown here is derived from an EMBL/GenBank/DDBJ whole genome shotgun (WGS) entry which is preliminary data.</text>
</comment>
<organism evidence="7 8">
    <name type="scientific">Mesorhizobium marinum</name>
    <dbReference type="NCBI Taxonomy" id="3228790"/>
    <lineage>
        <taxon>Bacteria</taxon>
        <taxon>Pseudomonadati</taxon>
        <taxon>Pseudomonadota</taxon>
        <taxon>Alphaproteobacteria</taxon>
        <taxon>Hyphomicrobiales</taxon>
        <taxon>Phyllobacteriaceae</taxon>
        <taxon>Mesorhizobium</taxon>
    </lineage>
</organism>
<reference evidence="7 8" key="1">
    <citation type="submission" date="2024-06" db="EMBL/GenBank/DDBJ databases">
        <authorList>
            <person name="Tuo L."/>
        </authorList>
    </citation>
    <scope>NUCLEOTIDE SEQUENCE [LARGE SCALE GENOMIC DNA]</scope>
    <source>
        <strain evidence="7 8">ZMM04-5</strain>
    </source>
</reference>
<name>A0ABV3QYZ8_9HYPH</name>
<feature type="transmembrane region" description="Helical" evidence="6">
    <location>
        <begin position="47"/>
        <end position="65"/>
    </location>
</feature>
<dbReference type="InterPro" id="IPR022791">
    <property type="entry name" value="L-PG_synthase/AglD"/>
</dbReference>
<keyword evidence="8" id="KW-1185">Reference proteome</keyword>
<protein>
    <submittedName>
        <fullName evidence="7">Lysylphosphatidylglycerol synthase domain-containing protein</fullName>
    </submittedName>
</protein>
<feature type="transmembrane region" description="Helical" evidence="6">
    <location>
        <begin position="132"/>
        <end position="152"/>
    </location>
</feature>
<keyword evidence="3 6" id="KW-0812">Transmembrane</keyword>
<evidence type="ECO:0000313" key="7">
    <source>
        <dbReference type="EMBL" id="MEW9806309.1"/>
    </source>
</evidence>